<accession>H0JKB1</accession>
<evidence type="ECO:0000256" key="2">
    <source>
        <dbReference type="SAM" id="Phobius"/>
    </source>
</evidence>
<protein>
    <submittedName>
        <fullName evidence="3">Major facilitator superfamily multidrug resistance protein</fullName>
    </submittedName>
</protein>
<comment type="caution">
    <text evidence="3">The sequence shown here is derived from an EMBL/GenBank/DDBJ whole genome shotgun (WGS) entry which is preliminary data.</text>
</comment>
<keyword evidence="2" id="KW-0472">Membrane</keyword>
<reference evidence="3 4" key="1">
    <citation type="submission" date="2011-12" db="EMBL/GenBank/DDBJ databases">
        <authorList>
            <person name="Kriszt B."/>
            <person name="Tancsics A."/>
            <person name="Cserhati M."/>
            <person name="Toth A."/>
            <person name="Nagy I."/>
            <person name="Horvath B."/>
            <person name="Tamura T."/>
            <person name="Kukolya J."/>
            <person name="Szoboszlay S."/>
        </authorList>
    </citation>
    <scope>NUCLEOTIDE SEQUENCE [LARGE SCALE GENOMIC DNA]</scope>
    <source>
        <strain evidence="3 4">AK37</strain>
    </source>
</reference>
<keyword evidence="2" id="KW-1133">Transmembrane helix</keyword>
<name>H0JKB1_9NOCA</name>
<sequence>AGTGSAVDRRLPRSVSPPSVSPSVGLGGEGTGIPMAVAIVVCSGLALTSAAVLARDSAAVPARESSS</sequence>
<proteinExistence type="predicted"/>
<evidence type="ECO:0000313" key="4">
    <source>
        <dbReference type="Proteomes" id="UP000005064"/>
    </source>
</evidence>
<feature type="non-terminal residue" evidence="3">
    <location>
        <position position="1"/>
    </location>
</feature>
<dbReference type="EMBL" id="AHBW01000009">
    <property type="protein sequence ID" value="EHK86993.1"/>
    <property type="molecule type" value="Genomic_DNA"/>
</dbReference>
<feature type="region of interest" description="Disordered" evidence="1">
    <location>
        <begin position="1"/>
        <end position="27"/>
    </location>
</feature>
<evidence type="ECO:0000313" key="3">
    <source>
        <dbReference type="EMBL" id="EHK86993.1"/>
    </source>
</evidence>
<feature type="transmembrane region" description="Helical" evidence="2">
    <location>
        <begin position="33"/>
        <end position="54"/>
    </location>
</feature>
<dbReference type="Proteomes" id="UP000005064">
    <property type="component" value="Unassembled WGS sequence"/>
</dbReference>
<keyword evidence="2" id="KW-0812">Transmembrane</keyword>
<organism evidence="3 4">
    <name type="scientific">Rhodococcus pyridinivorans AK37</name>
    <dbReference type="NCBI Taxonomy" id="1114960"/>
    <lineage>
        <taxon>Bacteria</taxon>
        <taxon>Bacillati</taxon>
        <taxon>Actinomycetota</taxon>
        <taxon>Actinomycetes</taxon>
        <taxon>Mycobacteriales</taxon>
        <taxon>Nocardiaceae</taxon>
        <taxon>Rhodococcus</taxon>
    </lineage>
</organism>
<feature type="compositionally biased region" description="Low complexity" evidence="1">
    <location>
        <begin position="13"/>
        <end position="24"/>
    </location>
</feature>
<gene>
    <name evidence="3" type="ORF">AK37_00035</name>
</gene>
<evidence type="ECO:0000256" key="1">
    <source>
        <dbReference type="SAM" id="MobiDB-lite"/>
    </source>
</evidence>
<dbReference type="AlphaFoldDB" id="H0JKB1"/>